<dbReference type="Proteomes" id="UP000298663">
    <property type="component" value="Unassembled WGS sequence"/>
</dbReference>
<keyword evidence="1" id="KW-1133">Transmembrane helix</keyword>
<keyword evidence="3" id="KW-1185">Reference proteome</keyword>
<sequence>MSGPPNYVAFKLVGNKVNKIMLSTTSLSLGCPIFVHNLLSMTEMQAPVSRRNFLVNPSTCRSTKQGFTVLLIEIIRRCLRLFRDTEARRPVLLSSLYKQSF</sequence>
<evidence type="ECO:0000313" key="3">
    <source>
        <dbReference type="Proteomes" id="UP000298663"/>
    </source>
</evidence>
<comment type="caution">
    <text evidence="2">The sequence shown here is derived from an EMBL/GenBank/DDBJ whole genome shotgun (WGS) entry which is preliminary data.</text>
</comment>
<reference evidence="2 3" key="2">
    <citation type="journal article" date="2019" name="G3 (Bethesda)">
        <title>Hybrid Assembly of the Genome of the Entomopathogenic Nematode Steinernema carpocapsae Identifies the X-Chromosome.</title>
        <authorList>
            <person name="Serra L."/>
            <person name="Macchietto M."/>
            <person name="Macias-Munoz A."/>
            <person name="McGill C.J."/>
            <person name="Rodriguez I.M."/>
            <person name="Rodriguez B."/>
            <person name="Murad R."/>
            <person name="Mortazavi A."/>
        </authorList>
    </citation>
    <scope>NUCLEOTIDE SEQUENCE [LARGE SCALE GENOMIC DNA]</scope>
    <source>
        <strain evidence="2 3">ALL</strain>
    </source>
</reference>
<dbReference type="AlphaFoldDB" id="A0A4U5N354"/>
<gene>
    <name evidence="2" type="ORF">L596_017934</name>
</gene>
<evidence type="ECO:0000256" key="1">
    <source>
        <dbReference type="SAM" id="Phobius"/>
    </source>
</evidence>
<reference evidence="2 3" key="1">
    <citation type="journal article" date="2015" name="Genome Biol.">
        <title>Comparative genomics of Steinernema reveals deeply conserved gene regulatory networks.</title>
        <authorList>
            <person name="Dillman A.R."/>
            <person name="Macchietto M."/>
            <person name="Porter C.F."/>
            <person name="Rogers A."/>
            <person name="Williams B."/>
            <person name="Antoshechkin I."/>
            <person name="Lee M.M."/>
            <person name="Goodwin Z."/>
            <person name="Lu X."/>
            <person name="Lewis E.E."/>
            <person name="Goodrich-Blair H."/>
            <person name="Stock S.P."/>
            <person name="Adams B.J."/>
            <person name="Sternberg P.W."/>
            <person name="Mortazavi A."/>
        </authorList>
    </citation>
    <scope>NUCLEOTIDE SEQUENCE [LARGE SCALE GENOMIC DNA]</scope>
    <source>
        <strain evidence="2 3">ALL</strain>
    </source>
</reference>
<evidence type="ECO:0000313" key="2">
    <source>
        <dbReference type="EMBL" id="TKR76859.1"/>
    </source>
</evidence>
<proteinExistence type="predicted"/>
<keyword evidence="1" id="KW-0812">Transmembrane</keyword>
<protein>
    <submittedName>
        <fullName evidence="2">Uncharacterized protein</fullName>
    </submittedName>
</protein>
<keyword evidence="1" id="KW-0472">Membrane</keyword>
<feature type="transmembrane region" description="Helical" evidence="1">
    <location>
        <begin position="20"/>
        <end position="39"/>
    </location>
</feature>
<dbReference type="EMBL" id="AZBU02000005">
    <property type="protein sequence ID" value="TKR76859.1"/>
    <property type="molecule type" value="Genomic_DNA"/>
</dbReference>
<accession>A0A4U5N354</accession>
<organism evidence="2 3">
    <name type="scientific">Steinernema carpocapsae</name>
    <name type="common">Entomopathogenic nematode</name>
    <dbReference type="NCBI Taxonomy" id="34508"/>
    <lineage>
        <taxon>Eukaryota</taxon>
        <taxon>Metazoa</taxon>
        <taxon>Ecdysozoa</taxon>
        <taxon>Nematoda</taxon>
        <taxon>Chromadorea</taxon>
        <taxon>Rhabditida</taxon>
        <taxon>Tylenchina</taxon>
        <taxon>Panagrolaimomorpha</taxon>
        <taxon>Strongyloidoidea</taxon>
        <taxon>Steinernematidae</taxon>
        <taxon>Steinernema</taxon>
    </lineage>
</organism>
<name>A0A4U5N354_STECR</name>